<dbReference type="EMBL" id="CP063767">
    <property type="protein sequence ID" value="QOY61087.1"/>
    <property type="molecule type" value="Genomic_DNA"/>
</dbReference>
<dbReference type="SMART" id="SM00062">
    <property type="entry name" value="PBPb"/>
    <property type="match status" value="1"/>
</dbReference>
<dbReference type="SUPFAM" id="SSF53850">
    <property type="entry name" value="Periplasmic binding protein-like II"/>
    <property type="match status" value="1"/>
</dbReference>
<gene>
    <name evidence="3" type="ORF">INP52_02460</name>
</gene>
<dbReference type="Proteomes" id="UP000593735">
    <property type="component" value="Chromosome"/>
</dbReference>
<dbReference type="InterPro" id="IPR001638">
    <property type="entry name" value="Solute-binding_3/MltF_N"/>
</dbReference>
<dbReference type="AlphaFoldDB" id="A0A7S7M9S6"/>
<dbReference type="KEGG" id="tio:INP52_02460"/>
<dbReference type="PANTHER" id="PTHR35936">
    <property type="entry name" value="MEMBRANE-BOUND LYTIC MUREIN TRANSGLYCOSYLASE F"/>
    <property type="match status" value="1"/>
</dbReference>
<dbReference type="Gene3D" id="3.40.190.10">
    <property type="entry name" value="Periplasmic binding protein-like II"/>
    <property type="match status" value="2"/>
</dbReference>
<dbReference type="PANTHER" id="PTHR35936:SF17">
    <property type="entry name" value="ARGININE-BINDING EXTRACELLULAR PROTEIN ARTP"/>
    <property type="match status" value="1"/>
</dbReference>
<keyword evidence="1" id="KW-0732">Signal</keyword>
<evidence type="ECO:0000313" key="3">
    <source>
        <dbReference type="EMBL" id="QOY61087.1"/>
    </source>
</evidence>
<keyword evidence="4" id="KW-1185">Reference proteome</keyword>
<name>A0A7S7M9S6_9ACTN</name>
<sequence length="313" mass="30778">MKRNRRDTAAKAAAAALALVVLAGCSIGPVNLDSLVGQTSVAEARAQRRERLVPVVADSDLSEAGALTVGVKSSEAAPLVLRSTTDGSLAGIDVDTAYALADALGLSSVTFVSVPSASAGLASGCDVVMGVDANEDAAVTVVGDYAQSALGVFGGSSASASVDASDLAGATVAVQSGSVSQAALSKLDLSVDESTYTNLNEAFDALSAGSADYVVCDAYAGAYLACTHDGISFVGTLDDPSSVGVALSPDASSLTAAVRIALEQVQENGVAAIAKARWVGDLPTLTDATKVTGVSATLATAVDATAATATAGQ</sequence>
<evidence type="ECO:0000259" key="2">
    <source>
        <dbReference type="SMART" id="SM00062"/>
    </source>
</evidence>
<dbReference type="RefSeq" id="WP_194372121.1">
    <property type="nucleotide sequence ID" value="NZ_CP063767.1"/>
</dbReference>
<dbReference type="PROSITE" id="PS51257">
    <property type="entry name" value="PROKAR_LIPOPROTEIN"/>
    <property type="match status" value="1"/>
</dbReference>
<reference evidence="3 4" key="1">
    <citation type="submission" date="2020-10" db="EMBL/GenBank/DDBJ databases">
        <title>Olsenella immobilis sp.nov., isolated from the mud in a fermentation cellar used for the production of Chinese strong-flavoured liquor.</title>
        <authorList>
            <person name="Lu L."/>
        </authorList>
    </citation>
    <scope>NUCLEOTIDE SEQUENCE [LARGE SCALE GENOMIC DNA]</scope>
    <source>
        <strain evidence="3 4">LZLJ-2</strain>
    </source>
</reference>
<proteinExistence type="predicted"/>
<evidence type="ECO:0000313" key="4">
    <source>
        <dbReference type="Proteomes" id="UP000593735"/>
    </source>
</evidence>
<organism evidence="3 4">
    <name type="scientific">Thermophilibacter immobilis</name>
    <dbReference type="NCBI Taxonomy" id="2779519"/>
    <lineage>
        <taxon>Bacteria</taxon>
        <taxon>Bacillati</taxon>
        <taxon>Actinomycetota</taxon>
        <taxon>Coriobacteriia</taxon>
        <taxon>Coriobacteriales</taxon>
        <taxon>Atopobiaceae</taxon>
        <taxon>Thermophilibacter</taxon>
    </lineage>
</organism>
<feature type="domain" description="Solute-binding protein family 3/N-terminal" evidence="2">
    <location>
        <begin position="66"/>
        <end position="282"/>
    </location>
</feature>
<accession>A0A7S7M9S6</accession>
<evidence type="ECO:0000256" key="1">
    <source>
        <dbReference type="ARBA" id="ARBA00022729"/>
    </source>
</evidence>
<protein>
    <submittedName>
        <fullName evidence="3">Transporter substrate-binding domain-containing protein</fullName>
    </submittedName>
</protein>